<accession>A0ABN0DT71</accession>
<sequence>MASHGEPAPKPTPSQPEDEEMKPEQFDQMLGALTGLGDKIDSFSVKLETQPAPEQPTALVTDPATVDDKPGITAEQFTKLEQTLTGLTDKFSELNGKIDQFSVEKPGQRPGALGGDDTPTAY</sequence>
<keyword evidence="3" id="KW-1185">Reference proteome</keyword>
<feature type="region of interest" description="Disordered" evidence="1">
    <location>
        <begin position="48"/>
        <end position="69"/>
    </location>
</feature>
<feature type="region of interest" description="Disordered" evidence="1">
    <location>
        <begin position="1"/>
        <end position="26"/>
    </location>
</feature>
<proteinExistence type="predicted"/>
<evidence type="ECO:0000313" key="2">
    <source>
        <dbReference type="EMBL" id="EHI50073.1"/>
    </source>
</evidence>
<name>A0ABN0DT71_AERSS</name>
<gene>
    <name evidence="2" type="ORF">IYQ_23611</name>
</gene>
<dbReference type="Proteomes" id="UP000006428">
    <property type="component" value="Unassembled WGS sequence"/>
</dbReference>
<dbReference type="EMBL" id="AGVO01000141">
    <property type="protein sequence ID" value="EHI50073.1"/>
    <property type="molecule type" value="Genomic_DNA"/>
</dbReference>
<reference evidence="2 3" key="1">
    <citation type="journal article" date="2012" name="Front. Microbiol.">
        <title>Draft Genome Sequence of the Virulent Strain 01-B526 of the Fish Pathogen Aeromonas salmonicida.</title>
        <authorList>
            <person name="Charette S.J."/>
            <person name="Brochu F."/>
            <person name="Boyle B."/>
            <person name="Filion G."/>
            <person name="Tanaka K.H."/>
            <person name="Derome N."/>
        </authorList>
    </citation>
    <scope>NUCLEOTIDE SEQUENCE [LARGE SCALE GENOMIC DNA]</scope>
    <source>
        <strain evidence="2 3">01-B526</strain>
    </source>
</reference>
<protein>
    <submittedName>
        <fullName evidence="2">Phage capsid scaffolding protein</fullName>
    </submittedName>
</protein>
<feature type="region of interest" description="Disordered" evidence="1">
    <location>
        <begin position="101"/>
        <end position="122"/>
    </location>
</feature>
<comment type="caution">
    <text evidence="2">The sequence shown here is derived from an EMBL/GenBank/DDBJ whole genome shotgun (WGS) entry which is preliminary data.</text>
</comment>
<evidence type="ECO:0000313" key="3">
    <source>
        <dbReference type="Proteomes" id="UP000006428"/>
    </source>
</evidence>
<organism evidence="2 3">
    <name type="scientific">Aeromonas salmonicida subsp. salmonicida 01-B526</name>
    <dbReference type="NCBI Taxonomy" id="1076135"/>
    <lineage>
        <taxon>Bacteria</taxon>
        <taxon>Pseudomonadati</taxon>
        <taxon>Pseudomonadota</taxon>
        <taxon>Gammaproteobacteria</taxon>
        <taxon>Aeromonadales</taxon>
        <taxon>Aeromonadaceae</taxon>
        <taxon>Aeromonas</taxon>
    </lineage>
</organism>
<evidence type="ECO:0000256" key="1">
    <source>
        <dbReference type="SAM" id="MobiDB-lite"/>
    </source>
</evidence>